<dbReference type="Pfam" id="PF02826">
    <property type="entry name" value="2-Hacid_dh_C"/>
    <property type="match status" value="1"/>
</dbReference>
<dbReference type="InterPro" id="IPR036291">
    <property type="entry name" value="NAD(P)-bd_dom_sf"/>
</dbReference>
<dbReference type="EMBL" id="RSCE01000010">
    <property type="protein sequence ID" value="RSH79500.1"/>
    <property type="molecule type" value="Genomic_DNA"/>
</dbReference>
<dbReference type="SUPFAM" id="SSF51735">
    <property type="entry name" value="NAD(P)-binding Rossmann-fold domains"/>
    <property type="match status" value="1"/>
</dbReference>
<dbReference type="PANTHER" id="PTHR43333">
    <property type="entry name" value="2-HACID_DH_C DOMAIN-CONTAINING PROTEIN"/>
    <property type="match status" value="1"/>
</dbReference>
<dbReference type="RefSeq" id="XP_028474647.1">
    <property type="nucleotide sequence ID" value="XM_028617340.1"/>
</dbReference>
<sequence>MTVDASTFQSILVQFPIPDEDLQRIQNEFKTVYHYPKRNAVVPDEVYADIEVAFLNTMWGFPESLRSLEQMPKLRLIQTNATGVEVTIKHPALQAATPEQLASLVLSNSCGGYCLGIPNFVLNYITGLYNSIPSMIYYQRVKKRWAEPSDIMDDARRVGAYGARPIYGKTFGFLGYGSLGREFARVCTIFPKSRIIAANSTGTRTVDDTFTFEGTGDLEAKLPEKMYSTSDPEAFKEFISECDVLVSSLPSTAKTTHLLDAEKLSWMKPHGVFINVGRGTLIKSEEIIKALDAPNGLLGAAIDVTDPEPLPTDHFLWDHPRLIITPHLSGEAENELSQSTTILLANVKCLREGKPHLNDVSFAKGY</sequence>
<dbReference type="PANTHER" id="PTHR43333:SF1">
    <property type="entry name" value="D-ISOMER SPECIFIC 2-HYDROXYACID DEHYDROGENASE NAD-BINDING DOMAIN-CONTAINING PROTEIN"/>
    <property type="match status" value="1"/>
</dbReference>
<dbReference type="Gene3D" id="3.40.50.720">
    <property type="entry name" value="NAD(P)-binding Rossmann-like Domain"/>
    <property type="match status" value="2"/>
</dbReference>
<evidence type="ECO:0000259" key="3">
    <source>
        <dbReference type="Pfam" id="PF02826"/>
    </source>
</evidence>
<dbReference type="OrthoDB" id="298012at2759"/>
<dbReference type="AlphaFoldDB" id="A0A427XKW3"/>
<keyword evidence="5" id="KW-1185">Reference proteome</keyword>
<keyword evidence="1" id="KW-0560">Oxidoreductase</keyword>
<gene>
    <name evidence="4" type="ORF">EHS24_001552</name>
</gene>
<evidence type="ECO:0000313" key="5">
    <source>
        <dbReference type="Proteomes" id="UP000279236"/>
    </source>
</evidence>
<keyword evidence="2" id="KW-0520">NAD</keyword>
<feature type="domain" description="D-isomer specific 2-hydroxyacid dehydrogenase NAD-binding" evidence="3">
    <location>
        <begin position="160"/>
        <end position="329"/>
    </location>
</feature>
<dbReference type="STRING" id="105984.A0A427XKW3"/>
<proteinExistence type="predicted"/>
<organism evidence="4 5">
    <name type="scientific">Apiotrichum porosum</name>
    <dbReference type="NCBI Taxonomy" id="105984"/>
    <lineage>
        <taxon>Eukaryota</taxon>
        <taxon>Fungi</taxon>
        <taxon>Dikarya</taxon>
        <taxon>Basidiomycota</taxon>
        <taxon>Agaricomycotina</taxon>
        <taxon>Tremellomycetes</taxon>
        <taxon>Trichosporonales</taxon>
        <taxon>Trichosporonaceae</taxon>
        <taxon>Apiotrichum</taxon>
    </lineage>
</organism>
<evidence type="ECO:0000313" key="4">
    <source>
        <dbReference type="EMBL" id="RSH79500.1"/>
    </source>
</evidence>
<evidence type="ECO:0000256" key="2">
    <source>
        <dbReference type="ARBA" id="ARBA00023027"/>
    </source>
</evidence>
<dbReference type="GeneID" id="39586095"/>
<evidence type="ECO:0000256" key="1">
    <source>
        <dbReference type="ARBA" id="ARBA00023002"/>
    </source>
</evidence>
<comment type="caution">
    <text evidence="4">The sequence shown here is derived from an EMBL/GenBank/DDBJ whole genome shotgun (WGS) entry which is preliminary data.</text>
</comment>
<dbReference type="GO" id="GO:0016491">
    <property type="term" value="F:oxidoreductase activity"/>
    <property type="evidence" value="ECO:0007669"/>
    <property type="project" value="UniProtKB-KW"/>
</dbReference>
<protein>
    <recommendedName>
        <fullName evidence="3">D-isomer specific 2-hydroxyacid dehydrogenase NAD-binding domain-containing protein</fullName>
    </recommendedName>
</protein>
<accession>A0A427XKW3</accession>
<dbReference type="Proteomes" id="UP000279236">
    <property type="component" value="Unassembled WGS sequence"/>
</dbReference>
<name>A0A427XKW3_9TREE</name>
<dbReference type="InterPro" id="IPR006140">
    <property type="entry name" value="D-isomer_DH_NAD-bd"/>
</dbReference>
<reference evidence="4 5" key="1">
    <citation type="submission" date="2018-11" db="EMBL/GenBank/DDBJ databases">
        <title>Genome sequence of Apiotrichum porosum DSM 27194.</title>
        <authorList>
            <person name="Aliyu H."/>
            <person name="Gorte O."/>
            <person name="Ochsenreither K."/>
        </authorList>
    </citation>
    <scope>NUCLEOTIDE SEQUENCE [LARGE SCALE GENOMIC DNA]</scope>
    <source>
        <strain evidence="4 5">DSM 27194</strain>
    </source>
</reference>
<dbReference type="GO" id="GO:0051287">
    <property type="term" value="F:NAD binding"/>
    <property type="evidence" value="ECO:0007669"/>
    <property type="project" value="InterPro"/>
</dbReference>